<dbReference type="InterPro" id="IPR051260">
    <property type="entry name" value="Diverse_substr_monoxygenases"/>
</dbReference>
<feature type="region of interest" description="Disordered" evidence="2">
    <location>
        <begin position="882"/>
        <end position="908"/>
    </location>
</feature>
<keyword evidence="5" id="KW-1185">Reference proteome</keyword>
<dbReference type="GO" id="GO:0004497">
    <property type="term" value="F:monooxygenase activity"/>
    <property type="evidence" value="ECO:0007669"/>
    <property type="project" value="InterPro"/>
</dbReference>
<evidence type="ECO:0000313" key="5">
    <source>
        <dbReference type="Proteomes" id="UP000287144"/>
    </source>
</evidence>
<feature type="region of interest" description="Disordered" evidence="2">
    <location>
        <begin position="266"/>
        <end position="285"/>
    </location>
</feature>
<dbReference type="PANTHER" id="PTHR30011:SF41">
    <property type="entry name" value="XENOBIOTIC COMPOUND MONOOXYGENASE, DSZA FAMILY (AFU_ORTHOLOGUE AFUA_3G15040)"/>
    <property type="match status" value="1"/>
</dbReference>
<dbReference type="AlphaFoldDB" id="A0A428UE61"/>
<dbReference type="SUPFAM" id="SSF51679">
    <property type="entry name" value="Bacterial luciferase-like"/>
    <property type="match status" value="1"/>
</dbReference>
<reference evidence="4 5" key="1">
    <citation type="submission" date="2017-06" db="EMBL/GenBank/DDBJ databases">
        <title>Comparative genomic analysis of Ambrosia Fusariam Clade fungi.</title>
        <authorList>
            <person name="Stajich J.E."/>
            <person name="Carrillo J."/>
            <person name="Kijimoto T."/>
            <person name="Eskalen A."/>
            <person name="O'Donnell K."/>
            <person name="Kasson M."/>
        </authorList>
    </citation>
    <scope>NUCLEOTIDE SEQUENCE [LARGE SCALE GENOMIC DNA]</scope>
    <source>
        <strain evidence="4 5">NRRL62579</strain>
    </source>
</reference>
<comment type="similarity">
    <text evidence="1">Belongs to the NtaA/SnaA/DszA monooxygenase family.</text>
</comment>
<dbReference type="STRING" id="1325735.A0A428UE61"/>
<evidence type="ECO:0000259" key="3">
    <source>
        <dbReference type="Pfam" id="PF00296"/>
    </source>
</evidence>
<name>A0A428UE61_9HYPO</name>
<evidence type="ECO:0000256" key="2">
    <source>
        <dbReference type="SAM" id="MobiDB-lite"/>
    </source>
</evidence>
<protein>
    <recommendedName>
        <fullName evidence="3">Luciferase-like domain-containing protein</fullName>
    </recommendedName>
</protein>
<dbReference type="InterPro" id="IPR036661">
    <property type="entry name" value="Luciferase-like_sf"/>
</dbReference>
<accession>A0A428UE61</accession>
<dbReference type="Proteomes" id="UP000287144">
    <property type="component" value="Unassembled WGS sequence"/>
</dbReference>
<gene>
    <name evidence="4" type="ORF">CEP52_002404</name>
</gene>
<comment type="caution">
    <text evidence="4">The sequence shown here is derived from an EMBL/GenBank/DDBJ whole genome shotgun (WGS) entry which is preliminary data.</text>
</comment>
<sequence length="908" mass="100921">MTVDCQFLFEKSQWGVLGNNRFPGGIIYMDLNFGPPQGCKVKSATVTVTLDEYDECLNSYKTQSRHGRRKPPCPVQMTDCYGPRHLVGEEKSTEFKQTMSVAPEIHVLGGGASGVGVNAEKAFKTSSRWSFNGQLLPGKGLWTYKTLKWDLTYNELESQSYRNNCVHTAFSFQHGGQPFLMKVEIEGKLGWNQRLKSKLKFGSRSGKEEGQTRTLIDFRDPEVFQRRLDELAKSLPRAMELENYQDIPIEIPDTAVASFQSTTLETEDSTNCEAESSQEVVSKREPLDSAAPLEAPRVLQGLQHQAIQAPHDPTEATMENLTRMYRRLTSPIEQEIIGKSAETSPSSASSTVVAPEEEQEQMTCPTNETKPELALGSLNADQEAMLKILEIPALLSFLQLIATLMNMLDWEAAQNTLVMASNESPSPDNNVSSKKKQIILNAFVMNTPGHLAPGLWRHPRNKTDQYKKLSFWTDLAQLLDKADFHAMFIADTLGPYDVYKGPANVVPVLSSGAQYPVNDPLYLVPALAAATKNLIFGVTASLTYEKPYALARRLSTVDHLSEGRVAWNIVTSYLDSAARNHGLDEQIPHDERYAIAHEYLEVLYKLWEGSFRDDAVLADRENGTYIAADAVRQIHHKGKYFQVPGPHFVEPSPQRTPFLFQAGVSEAGNGFGGKHGEAIFVGGQTPEGVRKTVDNIRAIATKEGRDPNHIKIIVGIAVIVAATDEEAKAKRDEYLSYADTEGALALFGGWTGIDLSGYSDDEDFRLTEAPRIQSILRRWSDTVPGTDNLPWTKRRIAEYISIGGLGAKIIGSPTTVADELEHWVEVADVDGFNLSHIVNPGSFEDIVEFLLPELRRRGVFRSRVDKEGATAREVFIGSKRLPEDHPGSKYKWRAGQEVPPFLAEEEAK</sequence>
<dbReference type="Pfam" id="PF00296">
    <property type="entry name" value="Bac_luciferase"/>
    <property type="match status" value="1"/>
</dbReference>
<organism evidence="4 5">
    <name type="scientific">Fusarium oligoseptatum</name>
    <dbReference type="NCBI Taxonomy" id="2604345"/>
    <lineage>
        <taxon>Eukaryota</taxon>
        <taxon>Fungi</taxon>
        <taxon>Dikarya</taxon>
        <taxon>Ascomycota</taxon>
        <taxon>Pezizomycotina</taxon>
        <taxon>Sordariomycetes</taxon>
        <taxon>Hypocreomycetidae</taxon>
        <taxon>Hypocreales</taxon>
        <taxon>Nectriaceae</taxon>
        <taxon>Fusarium</taxon>
        <taxon>Fusarium solani species complex</taxon>
    </lineage>
</organism>
<dbReference type="InterPro" id="IPR011251">
    <property type="entry name" value="Luciferase-like_dom"/>
</dbReference>
<feature type="domain" description="Luciferase-like" evidence="3">
    <location>
        <begin position="465"/>
        <end position="825"/>
    </location>
</feature>
<dbReference type="GO" id="GO:0016705">
    <property type="term" value="F:oxidoreductase activity, acting on paired donors, with incorporation or reduction of molecular oxygen"/>
    <property type="evidence" value="ECO:0007669"/>
    <property type="project" value="InterPro"/>
</dbReference>
<proteinExistence type="inferred from homology"/>
<evidence type="ECO:0000313" key="4">
    <source>
        <dbReference type="EMBL" id="RSM12596.1"/>
    </source>
</evidence>
<evidence type="ECO:0000256" key="1">
    <source>
        <dbReference type="ARBA" id="ARBA00033748"/>
    </source>
</evidence>
<dbReference type="Gene3D" id="3.20.20.30">
    <property type="entry name" value="Luciferase-like domain"/>
    <property type="match status" value="1"/>
</dbReference>
<dbReference type="InterPro" id="IPR016215">
    <property type="entry name" value="NTA_MOA"/>
</dbReference>
<dbReference type="EMBL" id="NKCK01000013">
    <property type="protein sequence ID" value="RSM12596.1"/>
    <property type="molecule type" value="Genomic_DNA"/>
</dbReference>
<dbReference type="NCBIfam" id="TIGR03860">
    <property type="entry name" value="FMN_nitrolo"/>
    <property type="match status" value="1"/>
</dbReference>
<feature type="region of interest" description="Disordered" evidence="2">
    <location>
        <begin position="340"/>
        <end position="370"/>
    </location>
</feature>
<dbReference type="PANTHER" id="PTHR30011">
    <property type="entry name" value="ALKANESULFONATE MONOOXYGENASE-RELATED"/>
    <property type="match status" value="1"/>
</dbReference>
<feature type="compositionally biased region" description="Low complexity" evidence="2">
    <location>
        <begin position="340"/>
        <end position="354"/>
    </location>
</feature>
<feature type="compositionally biased region" description="Polar residues" evidence="2">
    <location>
        <begin position="271"/>
        <end position="280"/>
    </location>
</feature>